<dbReference type="RefSeq" id="WP_194113031.1">
    <property type="nucleotide sequence ID" value="NZ_JADFFL010000008.1"/>
</dbReference>
<dbReference type="GO" id="GO:0016887">
    <property type="term" value="F:ATP hydrolysis activity"/>
    <property type="evidence" value="ECO:0007669"/>
    <property type="project" value="InterPro"/>
</dbReference>
<evidence type="ECO:0000313" key="3">
    <source>
        <dbReference type="Proteomes" id="UP000622475"/>
    </source>
</evidence>
<dbReference type="InterPro" id="IPR027417">
    <property type="entry name" value="P-loop_NTPase"/>
</dbReference>
<dbReference type="GO" id="GO:0005524">
    <property type="term" value="F:ATP binding"/>
    <property type="evidence" value="ECO:0007669"/>
    <property type="project" value="UniProtKB-KW"/>
</dbReference>
<dbReference type="Pfam" id="PF13304">
    <property type="entry name" value="AAA_21"/>
    <property type="match status" value="1"/>
</dbReference>
<keyword evidence="2" id="KW-0067">ATP-binding</keyword>
<dbReference type="SUPFAM" id="SSF52540">
    <property type="entry name" value="P-loop containing nucleoside triphosphate hydrolases"/>
    <property type="match status" value="1"/>
</dbReference>
<dbReference type="PANTHER" id="PTHR40396:SF1">
    <property type="entry name" value="ATPASE AAA-TYPE CORE DOMAIN-CONTAINING PROTEIN"/>
    <property type="match status" value="1"/>
</dbReference>
<accession>A0A929L4C0</accession>
<dbReference type="InterPro" id="IPR003959">
    <property type="entry name" value="ATPase_AAA_core"/>
</dbReference>
<name>A0A929L4C0_9SPHI</name>
<keyword evidence="3" id="KW-1185">Reference proteome</keyword>
<dbReference type="EMBL" id="JADFFL010000008">
    <property type="protein sequence ID" value="MBE9663780.1"/>
    <property type="molecule type" value="Genomic_DNA"/>
</dbReference>
<dbReference type="AlphaFoldDB" id="A0A929L4C0"/>
<comment type="caution">
    <text evidence="2">The sequence shown here is derived from an EMBL/GenBank/DDBJ whole genome shotgun (WGS) entry which is preliminary data.</text>
</comment>
<keyword evidence="2" id="KW-0547">Nucleotide-binding</keyword>
<feature type="domain" description="ATPase AAA-type core" evidence="1">
    <location>
        <begin position="38"/>
        <end position="348"/>
    </location>
</feature>
<evidence type="ECO:0000259" key="1">
    <source>
        <dbReference type="Pfam" id="PF13304"/>
    </source>
</evidence>
<gene>
    <name evidence="2" type="ORF">IRJ16_17990</name>
</gene>
<dbReference type="Proteomes" id="UP000622475">
    <property type="component" value="Unassembled WGS sequence"/>
</dbReference>
<evidence type="ECO:0000313" key="2">
    <source>
        <dbReference type="EMBL" id="MBE9663780.1"/>
    </source>
</evidence>
<protein>
    <submittedName>
        <fullName evidence="2">ATP-binding protein</fullName>
    </submittedName>
</protein>
<organism evidence="2 3">
    <name type="scientific">Mucilaginibacter myungsuensis</name>
    <dbReference type="NCBI Taxonomy" id="649104"/>
    <lineage>
        <taxon>Bacteria</taxon>
        <taxon>Pseudomonadati</taxon>
        <taxon>Bacteroidota</taxon>
        <taxon>Sphingobacteriia</taxon>
        <taxon>Sphingobacteriales</taxon>
        <taxon>Sphingobacteriaceae</taxon>
        <taxon>Mucilaginibacter</taxon>
    </lineage>
</organism>
<proteinExistence type="predicted"/>
<reference evidence="2" key="1">
    <citation type="submission" date="2020-10" db="EMBL/GenBank/DDBJ databases">
        <title>Mucilaginibacter mali sp. nov., isolated from rhizosphere soil of apple orchard.</title>
        <authorList>
            <person name="Lee J.-S."/>
            <person name="Kim H.S."/>
            <person name="Kim J.-S."/>
        </authorList>
    </citation>
    <scope>NUCLEOTIDE SEQUENCE</scope>
    <source>
        <strain evidence="2">KCTC 22746</strain>
    </source>
</reference>
<dbReference type="Gene3D" id="3.40.50.300">
    <property type="entry name" value="P-loop containing nucleotide triphosphate hydrolases"/>
    <property type="match status" value="1"/>
</dbReference>
<dbReference type="PANTHER" id="PTHR40396">
    <property type="entry name" value="ATPASE-LIKE PROTEIN"/>
    <property type="match status" value="1"/>
</dbReference>
<sequence length="416" mass="48284">METATLDLAAGAIREFPKNVIHSQLGTQDIKVLKNISLFGANNSGKSNFFKAFMVMRYWVLNSTNDNISALKIPVQPFSLNKLTENEPTTLEVYFVINQVGFRYGFVADKERIHQEWLFTTSKRKEENVFIRNGSDYQIDKRFQADLKQKLKVLIEFTKPKALFLSVLGKFNIQFGQKIIDWFYCNKLYTDNSIDRNIDLTAALIKDEKYRATIYDIIKKSDLGFSTIKEELDERLARFKDKEAAFYAIHDEELKEYKLKTRHQRFDEHFQPVDHLYFELLEQESAGAQKFVSLLGPIVKSLVDGEIIWIDELDSRLHTHLVNLIVHLFNASPLNRNHCQAILTTHNIQVFKKLRRDQMVLLNKDLFGASSMSSVHGREKPIRSDAIIDKEYLNDQLGGVPRINKQLLLDFDPDEL</sequence>